<sequence length="29" mass="3321">VTVVVVVLESDNNRCGEYLTQVRLRDLMV</sequence>
<dbReference type="AlphaFoldDB" id="A0A382R2Y3"/>
<evidence type="ECO:0000313" key="1">
    <source>
        <dbReference type="EMBL" id="SVC91577.1"/>
    </source>
</evidence>
<accession>A0A382R2Y3</accession>
<gene>
    <name evidence="1" type="ORF">METZ01_LOCUS344431</name>
</gene>
<organism evidence="1">
    <name type="scientific">marine metagenome</name>
    <dbReference type="NCBI Taxonomy" id="408172"/>
    <lineage>
        <taxon>unclassified sequences</taxon>
        <taxon>metagenomes</taxon>
        <taxon>ecological metagenomes</taxon>
    </lineage>
</organism>
<protein>
    <submittedName>
        <fullName evidence="1">Uncharacterized protein</fullName>
    </submittedName>
</protein>
<feature type="non-terminal residue" evidence="1">
    <location>
        <position position="29"/>
    </location>
</feature>
<dbReference type="EMBL" id="UINC01118449">
    <property type="protein sequence ID" value="SVC91577.1"/>
    <property type="molecule type" value="Genomic_DNA"/>
</dbReference>
<proteinExistence type="predicted"/>
<name>A0A382R2Y3_9ZZZZ</name>
<reference evidence="1" key="1">
    <citation type="submission" date="2018-05" db="EMBL/GenBank/DDBJ databases">
        <authorList>
            <person name="Lanie J.A."/>
            <person name="Ng W.-L."/>
            <person name="Kazmierczak K.M."/>
            <person name="Andrzejewski T.M."/>
            <person name="Davidsen T.M."/>
            <person name="Wayne K.J."/>
            <person name="Tettelin H."/>
            <person name="Glass J.I."/>
            <person name="Rusch D."/>
            <person name="Podicherti R."/>
            <person name="Tsui H.-C.T."/>
            <person name="Winkler M.E."/>
        </authorList>
    </citation>
    <scope>NUCLEOTIDE SEQUENCE</scope>
</reference>
<feature type="non-terminal residue" evidence="1">
    <location>
        <position position="1"/>
    </location>
</feature>